<protein>
    <submittedName>
        <fullName evidence="3">Cell division topological specificity factor MinE</fullName>
    </submittedName>
</protein>
<evidence type="ECO:0000256" key="2">
    <source>
        <dbReference type="ARBA" id="ARBA00025265"/>
    </source>
</evidence>
<dbReference type="NCBIfam" id="TIGR01215">
    <property type="entry name" value="minE"/>
    <property type="match status" value="1"/>
</dbReference>
<dbReference type="SUPFAM" id="SSF55229">
    <property type="entry name" value="Cell division protein MinE topological specificity domain"/>
    <property type="match status" value="1"/>
</dbReference>
<accession>A0A9D2L5F7</accession>
<comment type="similarity">
    <text evidence="1">Belongs to the MinE family.</text>
</comment>
<name>A0A9D2L5F7_9FIRM</name>
<evidence type="ECO:0000313" key="4">
    <source>
        <dbReference type="Proteomes" id="UP000886804"/>
    </source>
</evidence>
<dbReference type="GO" id="GO:0051301">
    <property type="term" value="P:cell division"/>
    <property type="evidence" value="ECO:0007669"/>
    <property type="project" value="UniProtKB-KW"/>
</dbReference>
<dbReference type="Pfam" id="PF03776">
    <property type="entry name" value="MinE"/>
    <property type="match status" value="1"/>
</dbReference>
<dbReference type="GO" id="GO:0032955">
    <property type="term" value="P:regulation of division septum assembly"/>
    <property type="evidence" value="ECO:0007669"/>
    <property type="project" value="InterPro"/>
</dbReference>
<comment type="caution">
    <text evidence="3">The sequence shown here is derived from an EMBL/GenBank/DDBJ whole genome shotgun (WGS) entry which is preliminary data.</text>
</comment>
<dbReference type="InterPro" id="IPR036707">
    <property type="entry name" value="MinE_sf"/>
</dbReference>
<comment type="function">
    <text evidence="2">Prevents the cell division inhibition by proteins MinC and MinD at internal division sites while permitting inhibition at polar sites. This ensures cell division at the proper site by restricting the formation of a division septum at the midpoint of the long axis of the cell.</text>
</comment>
<reference evidence="3" key="2">
    <citation type="submission" date="2021-04" db="EMBL/GenBank/DDBJ databases">
        <authorList>
            <person name="Gilroy R."/>
        </authorList>
    </citation>
    <scope>NUCLEOTIDE SEQUENCE</scope>
    <source>
        <strain evidence="3">CHK188-4685</strain>
    </source>
</reference>
<dbReference type="EMBL" id="DWYS01000008">
    <property type="protein sequence ID" value="HJB06362.1"/>
    <property type="molecule type" value="Genomic_DNA"/>
</dbReference>
<keyword evidence="3" id="KW-0131">Cell cycle</keyword>
<dbReference type="Proteomes" id="UP000886804">
    <property type="component" value="Unassembled WGS sequence"/>
</dbReference>
<keyword evidence="3" id="KW-0132">Cell division</keyword>
<organism evidence="3 4">
    <name type="scientific">Candidatus Enterocloster faecavium</name>
    <dbReference type="NCBI Taxonomy" id="2838560"/>
    <lineage>
        <taxon>Bacteria</taxon>
        <taxon>Bacillati</taxon>
        <taxon>Bacillota</taxon>
        <taxon>Clostridia</taxon>
        <taxon>Lachnospirales</taxon>
        <taxon>Lachnospiraceae</taxon>
        <taxon>Enterocloster</taxon>
    </lineage>
</organism>
<reference evidence="3" key="1">
    <citation type="journal article" date="2021" name="PeerJ">
        <title>Extensive microbial diversity within the chicken gut microbiome revealed by metagenomics and culture.</title>
        <authorList>
            <person name="Gilroy R."/>
            <person name="Ravi A."/>
            <person name="Getino M."/>
            <person name="Pursley I."/>
            <person name="Horton D.L."/>
            <person name="Alikhan N.F."/>
            <person name="Baker D."/>
            <person name="Gharbi K."/>
            <person name="Hall N."/>
            <person name="Watson M."/>
            <person name="Adriaenssens E.M."/>
            <person name="Foster-Nyarko E."/>
            <person name="Jarju S."/>
            <person name="Secka A."/>
            <person name="Antonio M."/>
            <person name="Oren A."/>
            <person name="Chaudhuri R.R."/>
            <person name="La Ragione R."/>
            <person name="Hildebrand F."/>
            <person name="Pallen M.J."/>
        </authorList>
    </citation>
    <scope>NUCLEOTIDE SEQUENCE</scope>
    <source>
        <strain evidence="3">CHK188-4685</strain>
    </source>
</reference>
<evidence type="ECO:0000313" key="3">
    <source>
        <dbReference type="EMBL" id="HJB06362.1"/>
    </source>
</evidence>
<dbReference type="AlphaFoldDB" id="A0A9D2L5F7"/>
<gene>
    <name evidence="3" type="primary">minE</name>
    <name evidence="3" type="ORF">H9716_00640</name>
</gene>
<evidence type="ECO:0000256" key="1">
    <source>
        <dbReference type="ARBA" id="ARBA00008168"/>
    </source>
</evidence>
<dbReference type="Gene3D" id="3.30.1070.10">
    <property type="entry name" value="Cell division topological specificity factor MinE"/>
    <property type="match status" value="1"/>
</dbReference>
<dbReference type="InterPro" id="IPR005527">
    <property type="entry name" value="MinE"/>
</dbReference>
<proteinExistence type="inferred from homology"/>
<sequence>MAWFGRFDTKGSGRTAASRLRLILVSDKADCPPELIQSLQNDMIHVISRYMEIEKDQVQLRMEPQPHRPGTDGRLAVLYANIPVRSIPNKGIY</sequence>